<organism evidence="2 3">
    <name type="scientific">Acrobeloides nanus</name>
    <dbReference type="NCBI Taxonomy" id="290746"/>
    <lineage>
        <taxon>Eukaryota</taxon>
        <taxon>Metazoa</taxon>
        <taxon>Ecdysozoa</taxon>
        <taxon>Nematoda</taxon>
        <taxon>Chromadorea</taxon>
        <taxon>Rhabditida</taxon>
        <taxon>Tylenchina</taxon>
        <taxon>Cephalobomorpha</taxon>
        <taxon>Cephaloboidea</taxon>
        <taxon>Cephalobidae</taxon>
        <taxon>Acrobeloides</taxon>
    </lineage>
</organism>
<proteinExistence type="predicted"/>
<sequence>MLSAWIVMNYYSVFPQIVGIITSILIIVGDRSEKAWMYIPYLVLKACSILGSILLSIYLLVIIIALPDFVLETYKQWPESVVRPVLITMLVITFISVFIYTYFWYIIFKAYKYMRDEIEAKKFGVKMVVYSLPTQEYANNQQIYRQQPSNYVQPPI</sequence>
<keyword evidence="1" id="KW-0472">Membrane</keyword>
<feature type="transmembrane region" description="Helical" evidence="1">
    <location>
        <begin position="86"/>
        <end position="108"/>
    </location>
</feature>
<keyword evidence="2" id="KW-1185">Reference proteome</keyword>
<dbReference type="WBParaSite" id="ACRNAN_scaffold5434.g10132.t1">
    <property type="protein sequence ID" value="ACRNAN_scaffold5434.g10132.t1"/>
    <property type="gene ID" value="ACRNAN_scaffold5434.g10132"/>
</dbReference>
<evidence type="ECO:0000313" key="2">
    <source>
        <dbReference type="Proteomes" id="UP000887540"/>
    </source>
</evidence>
<feature type="transmembrane region" description="Helical" evidence="1">
    <location>
        <begin position="41"/>
        <end position="66"/>
    </location>
</feature>
<evidence type="ECO:0000313" key="3">
    <source>
        <dbReference type="WBParaSite" id="ACRNAN_scaffold5434.g10132.t1"/>
    </source>
</evidence>
<reference evidence="3" key="1">
    <citation type="submission" date="2022-11" db="UniProtKB">
        <authorList>
            <consortium name="WormBaseParasite"/>
        </authorList>
    </citation>
    <scope>IDENTIFICATION</scope>
</reference>
<dbReference type="Proteomes" id="UP000887540">
    <property type="component" value="Unplaced"/>
</dbReference>
<accession>A0A914E3C7</accession>
<protein>
    <submittedName>
        <fullName evidence="3">Uncharacterized protein</fullName>
    </submittedName>
</protein>
<name>A0A914E3C7_9BILA</name>
<feature type="transmembrane region" description="Helical" evidence="1">
    <location>
        <begin position="6"/>
        <end position="29"/>
    </location>
</feature>
<evidence type="ECO:0000256" key="1">
    <source>
        <dbReference type="SAM" id="Phobius"/>
    </source>
</evidence>
<dbReference type="AlphaFoldDB" id="A0A914E3C7"/>
<keyword evidence="1" id="KW-1133">Transmembrane helix</keyword>
<keyword evidence="1" id="KW-0812">Transmembrane</keyword>